<feature type="compositionally biased region" description="Low complexity" evidence="1">
    <location>
        <begin position="123"/>
        <end position="140"/>
    </location>
</feature>
<protein>
    <submittedName>
        <fullName evidence="2">Uncharacterized protein</fullName>
    </submittedName>
</protein>
<gene>
    <name evidence="2" type="ORF">EW146_g8030</name>
</gene>
<dbReference type="Proteomes" id="UP000310158">
    <property type="component" value="Unassembled WGS sequence"/>
</dbReference>
<sequence>MVRMPRGLRSDQNHEGEIVKGKARDVRTGYYRTLSIFRLSIHSIGLHSPVSALLYRSVLFSTLVLLSFSSRTTVFSNRVPSTRISSLASHFEPALPITLLFTMTPEDEKEFLSECIAIAKRSSAGSPLSPTTTPPLGSDSYSEAHSDYHGFPSNPVSIYHTGDPWPRSTGPEAQRVPKEARPICNHPIAHVWCKLGRQIYEYFDSVGLRWTSIDPVCFAEVGKEAGPPFLWVGVMPRTLSREDAENAAVCCKQILAESQITTSR</sequence>
<keyword evidence="3" id="KW-1185">Reference proteome</keyword>
<comment type="caution">
    <text evidence="2">The sequence shown here is derived from an EMBL/GenBank/DDBJ whole genome shotgun (WGS) entry which is preliminary data.</text>
</comment>
<evidence type="ECO:0000256" key="1">
    <source>
        <dbReference type="SAM" id="MobiDB-lite"/>
    </source>
</evidence>
<organism evidence="2 3">
    <name type="scientific">Bondarzewia mesenterica</name>
    <dbReference type="NCBI Taxonomy" id="1095465"/>
    <lineage>
        <taxon>Eukaryota</taxon>
        <taxon>Fungi</taxon>
        <taxon>Dikarya</taxon>
        <taxon>Basidiomycota</taxon>
        <taxon>Agaricomycotina</taxon>
        <taxon>Agaricomycetes</taxon>
        <taxon>Russulales</taxon>
        <taxon>Bondarzewiaceae</taxon>
        <taxon>Bondarzewia</taxon>
    </lineage>
</organism>
<dbReference type="EMBL" id="SGPL01000511">
    <property type="protein sequence ID" value="THH11462.1"/>
    <property type="molecule type" value="Genomic_DNA"/>
</dbReference>
<reference evidence="2 3" key="1">
    <citation type="submission" date="2019-02" db="EMBL/GenBank/DDBJ databases">
        <title>Genome sequencing of the rare red list fungi Bondarzewia mesenterica.</title>
        <authorList>
            <person name="Buettner E."/>
            <person name="Kellner H."/>
        </authorList>
    </citation>
    <scope>NUCLEOTIDE SEQUENCE [LARGE SCALE GENOMIC DNA]</scope>
    <source>
        <strain evidence="2 3">DSM 108281</strain>
    </source>
</reference>
<evidence type="ECO:0000313" key="2">
    <source>
        <dbReference type="EMBL" id="THH11462.1"/>
    </source>
</evidence>
<accession>A0A4S4LHK7</accession>
<name>A0A4S4LHK7_9AGAM</name>
<dbReference type="OrthoDB" id="5424209at2759"/>
<evidence type="ECO:0000313" key="3">
    <source>
        <dbReference type="Proteomes" id="UP000310158"/>
    </source>
</evidence>
<dbReference type="AlphaFoldDB" id="A0A4S4LHK7"/>
<proteinExistence type="predicted"/>
<feature type="region of interest" description="Disordered" evidence="1">
    <location>
        <begin position="123"/>
        <end position="144"/>
    </location>
</feature>